<evidence type="ECO:0000313" key="3">
    <source>
        <dbReference type="Proteomes" id="UP000053864"/>
    </source>
</evidence>
<proteinExistence type="predicted"/>
<accession>W2JDG9</accession>
<name>W2JDG9_PHYNI</name>
<evidence type="ECO:0000313" key="2">
    <source>
        <dbReference type="EMBL" id="ETL43623.1"/>
    </source>
</evidence>
<feature type="region of interest" description="Disordered" evidence="1">
    <location>
        <begin position="71"/>
        <end position="92"/>
    </location>
</feature>
<gene>
    <name evidence="2" type="ORF">L916_05916</name>
</gene>
<dbReference type="EMBL" id="KI672127">
    <property type="protein sequence ID" value="ETL43623.1"/>
    <property type="molecule type" value="Genomic_DNA"/>
</dbReference>
<reference evidence="2 3" key="1">
    <citation type="submission" date="2013-11" db="EMBL/GenBank/DDBJ databases">
        <title>The Genome Sequence of Phytophthora parasitica CJ05E6.</title>
        <authorList>
            <consortium name="The Broad Institute Genomics Platform"/>
            <person name="Russ C."/>
            <person name="Tyler B."/>
            <person name="Panabieres F."/>
            <person name="Shan W."/>
            <person name="Tripathy S."/>
            <person name="Grunwald N."/>
            <person name="Machado M."/>
            <person name="Johnson C.S."/>
            <person name="Arredondo F."/>
            <person name="Hong C."/>
            <person name="Coffey M."/>
            <person name="Young S.K."/>
            <person name="Zeng Q."/>
            <person name="Gargeya S."/>
            <person name="Fitzgerald M."/>
            <person name="Abouelleil A."/>
            <person name="Alvarado L."/>
            <person name="Chapman S.B."/>
            <person name="Gainer-Dewar J."/>
            <person name="Goldberg J."/>
            <person name="Griggs A."/>
            <person name="Gujja S."/>
            <person name="Hansen M."/>
            <person name="Howarth C."/>
            <person name="Imamovic A."/>
            <person name="Ireland A."/>
            <person name="Larimer J."/>
            <person name="McCowan C."/>
            <person name="Murphy C."/>
            <person name="Pearson M."/>
            <person name="Poon T.W."/>
            <person name="Priest M."/>
            <person name="Roberts A."/>
            <person name="Saif S."/>
            <person name="Shea T."/>
            <person name="Sykes S."/>
            <person name="Wortman J."/>
            <person name="Nusbaum C."/>
            <person name="Birren B."/>
        </authorList>
    </citation>
    <scope>NUCLEOTIDE SEQUENCE [LARGE SCALE GENOMIC DNA]</scope>
    <source>
        <strain evidence="2 3">CJ05E6</strain>
    </source>
</reference>
<dbReference type="VEuPathDB" id="FungiDB:PPTG_02242"/>
<feature type="non-terminal residue" evidence="2">
    <location>
        <position position="1"/>
    </location>
</feature>
<evidence type="ECO:0000256" key="1">
    <source>
        <dbReference type="SAM" id="MobiDB-lite"/>
    </source>
</evidence>
<dbReference type="AlphaFoldDB" id="W2JDG9"/>
<sequence length="165" mass="18123">LESLLVPPESSPLTASQKLQYKALSNLSTCPQMLLDGTIGERGVLALESDRRLSGKYRGLRSCDEQFTALVNGDSASSQDGPKDTDAAPKPPQMLYGEYLNCTGTALCEEPILEWKACISSVLAGQKHIRDCAQTKRHLERCMRSKSEELLRASQPQVFRPKATP</sequence>
<organism evidence="2 3">
    <name type="scientific">Phytophthora nicotianae</name>
    <name type="common">Potato buckeye rot agent</name>
    <name type="synonym">Phytophthora parasitica</name>
    <dbReference type="NCBI Taxonomy" id="4792"/>
    <lineage>
        <taxon>Eukaryota</taxon>
        <taxon>Sar</taxon>
        <taxon>Stramenopiles</taxon>
        <taxon>Oomycota</taxon>
        <taxon>Peronosporomycetes</taxon>
        <taxon>Peronosporales</taxon>
        <taxon>Peronosporaceae</taxon>
        <taxon>Phytophthora</taxon>
    </lineage>
</organism>
<protein>
    <submittedName>
        <fullName evidence="2">Uncharacterized protein</fullName>
    </submittedName>
</protein>
<dbReference type="Proteomes" id="UP000053864">
    <property type="component" value="Unassembled WGS sequence"/>
</dbReference>